<dbReference type="Gene3D" id="1.10.510.10">
    <property type="entry name" value="Transferase(Phosphotransferase) domain 1"/>
    <property type="match status" value="1"/>
</dbReference>
<dbReference type="PANTHER" id="PTHR48013">
    <property type="entry name" value="DUAL SPECIFICITY MITOGEN-ACTIVATED PROTEIN KINASE KINASE 5-RELATED"/>
    <property type="match status" value="1"/>
</dbReference>
<dbReference type="PANTHER" id="PTHR48013:SF9">
    <property type="entry name" value="DUAL SPECIFICITY MITOGEN-ACTIVATED PROTEIN KINASE KINASE 5"/>
    <property type="match status" value="1"/>
</dbReference>
<proteinExistence type="inferred from homology"/>
<keyword evidence="2" id="KW-0547">Nucleotide-binding</keyword>
<evidence type="ECO:0000313" key="12">
    <source>
        <dbReference type="Proteomes" id="UP000789901"/>
    </source>
</evidence>
<evidence type="ECO:0000256" key="1">
    <source>
        <dbReference type="ARBA" id="ARBA00022679"/>
    </source>
</evidence>
<dbReference type="Pfam" id="PF00069">
    <property type="entry name" value="Pkinase"/>
    <property type="match status" value="1"/>
</dbReference>
<dbReference type="EMBL" id="CAJVQB010013097">
    <property type="protein sequence ID" value="CAG8759929.1"/>
    <property type="molecule type" value="Genomic_DNA"/>
</dbReference>
<name>A0ABN7VE18_GIGMA</name>
<keyword evidence="3" id="KW-0418">Kinase</keyword>
<comment type="similarity">
    <text evidence="5">Belongs to the protein kinase superfamily. STE Ser/Thr protein kinase family. MAP kinase kinase subfamily.</text>
</comment>
<protein>
    <recommendedName>
        <fullName evidence="6">mitogen-activated protein kinase kinase</fullName>
        <ecNumber evidence="6">2.7.12.2</ecNumber>
    </recommendedName>
</protein>
<keyword evidence="1" id="KW-0808">Transferase</keyword>
<dbReference type="Proteomes" id="UP000789901">
    <property type="component" value="Unassembled WGS sequence"/>
</dbReference>
<dbReference type="SUPFAM" id="SSF56112">
    <property type="entry name" value="Protein kinase-like (PK-like)"/>
    <property type="match status" value="1"/>
</dbReference>
<evidence type="ECO:0000256" key="2">
    <source>
        <dbReference type="ARBA" id="ARBA00022741"/>
    </source>
</evidence>
<accession>A0ABN7VE18</accession>
<evidence type="ECO:0000256" key="7">
    <source>
        <dbReference type="ARBA" id="ARBA00049014"/>
    </source>
</evidence>
<evidence type="ECO:0000256" key="3">
    <source>
        <dbReference type="ARBA" id="ARBA00022777"/>
    </source>
</evidence>
<comment type="caution">
    <text evidence="11">The sequence shown here is derived from an EMBL/GenBank/DDBJ whole genome shotgun (WGS) entry which is preliminary data.</text>
</comment>
<feature type="domain" description="Protein kinase" evidence="10">
    <location>
        <begin position="1"/>
        <end position="171"/>
    </location>
</feature>
<evidence type="ECO:0000259" key="10">
    <source>
        <dbReference type="PROSITE" id="PS50011"/>
    </source>
</evidence>
<evidence type="ECO:0000256" key="6">
    <source>
        <dbReference type="ARBA" id="ARBA00038999"/>
    </source>
</evidence>
<evidence type="ECO:0000313" key="11">
    <source>
        <dbReference type="EMBL" id="CAG8759929.1"/>
    </source>
</evidence>
<dbReference type="PROSITE" id="PS50011">
    <property type="entry name" value="PROTEIN_KINASE_DOM"/>
    <property type="match status" value="1"/>
</dbReference>
<comment type="catalytic activity">
    <reaction evidence="9">
        <text>L-tyrosyl-[protein] + ATP = O-phospho-L-tyrosyl-[protein] + ADP + H(+)</text>
        <dbReference type="Rhea" id="RHEA:10596"/>
        <dbReference type="Rhea" id="RHEA-COMP:10136"/>
        <dbReference type="Rhea" id="RHEA-COMP:20101"/>
        <dbReference type="ChEBI" id="CHEBI:15378"/>
        <dbReference type="ChEBI" id="CHEBI:30616"/>
        <dbReference type="ChEBI" id="CHEBI:46858"/>
        <dbReference type="ChEBI" id="CHEBI:61978"/>
        <dbReference type="ChEBI" id="CHEBI:456216"/>
        <dbReference type="EC" id="2.7.12.2"/>
    </reaction>
</comment>
<dbReference type="EC" id="2.7.12.2" evidence="6"/>
<gene>
    <name evidence="11" type="ORF">GMARGA_LOCUS17353</name>
</gene>
<evidence type="ECO:0000256" key="9">
    <source>
        <dbReference type="ARBA" id="ARBA00051693"/>
    </source>
</evidence>
<comment type="catalytic activity">
    <reaction evidence="7">
        <text>L-seryl-[protein] + ATP = O-phospho-L-seryl-[protein] + ADP + H(+)</text>
        <dbReference type="Rhea" id="RHEA:17989"/>
        <dbReference type="Rhea" id="RHEA-COMP:9863"/>
        <dbReference type="Rhea" id="RHEA-COMP:11604"/>
        <dbReference type="ChEBI" id="CHEBI:15378"/>
        <dbReference type="ChEBI" id="CHEBI:29999"/>
        <dbReference type="ChEBI" id="CHEBI:30616"/>
        <dbReference type="ChEBI" id="CHEBI:83421"/>
        <dbReference type="ChEBI" id="CHEBI:456216"/>
        <dbReference type="EC" id="2.7.12.2"/>
    </reaction>
</comment>
<organism evidence="11 12">
    <name type="scientific">Gigaspora margarita</name>
    <dbReference type="NCBI Taxonomy" id="4874"/>
    <lineage>
        <taxon>Eukaryota</taxon>
        <taxon>Fungi</taxon>
        <taxon>Fungi incertae sedis</taxon>
        <taxon>Mucoromycota</taxon>
        <taxon>Glomeromycotina</taxon>
        <taxon>Glomeromycetes</taxon>
        <taxon>Diversisporales</taxon>
        <taxon>Gigasporaceae</taxon>
        <taxon>Gigaspora</taxon>
    </lineage>
</organism>
<evidence type="ECO:0000256" key="5">
    <source>
        <dbReference type="ARBA" id="ARBA00038035"/>
    </source>
</evidence>
<keyword evidence="4" id="KW-0067">ATP-binding</keyword>
<sequence>MSKEKLGRGAGALEQCYVAIKEIDSETDEKAQKIFRNELKQLDRSSHVRIINFYGISLAGQIAEGMSYLHSIDITHRDLHTSNILIHDGNIKISDFGNSKYLNSIVATSSKEFCGVIPFIDPRKLENPNDGQPPFSQNDDNNPIGLLLGITREILQQLNSLEFDPKYDGIN</sequence>
<comment type="catalytic activity">
    <reaction evidence="8">
        <text>L-threonyl-[protein] + ATP = O-phospho-L-threonyl-[protein] + ADP + H(+)</text>
        <dbReference type="Rhea" id="RHEA:46608"/>
        <dbReference type="Rhea" id="RHEA-COMP:11060"/>
        <dbReference type="Rhea" id="RHEA-COMP:11605"/>
        <dbReference type="ChEBI" id="CHEBI:15378"/>
        <dbReference type="ChEBI" id="CHEBI:30013"/>
        <dbReference type="ChEBI" id="CHEBI:30616"/>
        <dbReference type="ChEBI" id="CHEBI:61977"/>
        <dbReference type="ChEBI" id="CHEBI:456216"/>
        <dbReference type="EC" id="2.7.12.2"/>
    </reaction>
</comment>
<keyword evidence="12" id="KW-1185">Reference proteome</keyword>
<dbReference type="InterPro" id="IPR011009">
    <property type="entry name" value="Kinase-like_dom_sf"/>
</dbReference>
<evidence type="ECO:0000256" key="4">
    <source>
        <dbReference type="ARBA" id="ARBA00022840"/>
    </source>
</evidence>
<dbReference type="InterPro" id="IPR000719">
    <property type="entry name" value="Prot_kinase_dom"/>
</dbReference>
<reference evidence="11 12" key="1">
    <citation type="submission" date="2021-06" db="EMBL/GenBank/DDBJ databases">
        <authorList>
            <person name="Kallberg Y."/>
            <person name="Tangrot J."/>
            <person name="Rosling A."/>
        </authorList>
    </citation>
    <scope>NUCLEOTIDE SEQUENCE [LARGE SCALE GENOMIC DNA]</scope>
    <source>
        <strain evidence="11 12">120-4 pot B 10/14</strain>
    </source>
</reference>
<evidence type="ECO:0000256" key="8">
    <source>
        <dbReference type="ARBA" id="ARBA00049299"/>
    </source>
</evidence>